<dbReference type="CDD" id="cd07012">
    <property type="entry name" value="PBP2_Bug_TTT"/>
    <property type="match status" value="1"/>
</dbReference>
<evidence type="ECO:0000256" key="2">
    <source>
        <dbReference type="SAM" id="SignalP"/>
    </source>
</evidence>
<feature type="chain" id="PRO_5015490942" evidence="2">
    <location>
        <begin position="26"/>
        <end position="326"/>
    </location>
</feature>
<dbReference type="SUPFAM" id="SSF53850">
    <property type="entry name" value="Periplasmic binding protein-like II"/>
    <property type="match status" value="1"/>
</dbReference>
<dbReference type="Proteomes" id="UP000239477">
    <property type="component" value="Chromosome"/>
</dbReference>
<evidence type="ECO:0000256" key="1">
    <source>
        <dbReference type="ARBA" id="ARBA00006987"/>
    </source>
</evidence>
<dbReference type="PANTHER" id="PTHR42928">
    <property type="entry name" value="TRICARBOXYLATE-BINDING PROTEIN"/>
    <property type="match status" value="1"/>
</dbReference>
<dbReference type="PANTHER" id="PTHR42928:SF5">
    <property type="entry name" value="BLR1237 PROTEIN"/>
    <property type="match status" value="1"/>
</dbReference>
<dbReference type="OrthoDB" id="8678477at2"/>
<proteinExistence type="inferred from homology"/>
<name>A0A2S0I8Q6_9BURK</name>
<evidence type="ECO:0000313" key="3">
    <source>
        <dbReference type="EMBL" id="AVJ28402.1"/>
    </source>
</evidence>
<dbReference type="Gene3D" id="3.40.190.150">
    <property type="entry name" value="Bordetella uptake gene, domain 1"/>
    <property type="match status" value="1"/>
</dbReference>
<protein>
    <submittedName>
        <fullName evidence="3">ABC transporter substrate-binding protein</fullName>
    </submittedName>
</protein>
<dbReference type="InterPro" id="IPR005064">
    <property type="entry name" value="BUG"/>
</dbReference>
<gene>
    <name evidence="3" type="ORF">CLM73_15500</name>
</gene>
<dbReference type="PIRSF" id="PIRSF017082">
    <property type="entry name" value="YflP"/>
    <property type="match status" value="1"/>
</dbReference>
<dbReference type="InterPro" id="IPR042100">
    <property type="entry name" value="Bug_dom1"/>
</dbReference>
<organism evidence="3 4">
    <name type="scientific">Achromobacter spanius</name>
    <dbReference type="NCBI Taxonomy" id="217203"/>
    <lineage>
        <taxon>Bacteria</taxon>
        <taxon>Pseudomonadati</taxon>
        <taxon>Pseudomonadota</taxon>
        <taxon>Betaproteobacteria</taxon>
        <taxon>Burkholderiales</taxon>
        <taxon>Alcaligenaceae</taxon>
        <taxon>Achromobacter</taxon>
    </lineage>
</organism>
<evidence type="ECO:0000313" key="4">
    <source>
        <dbReference type="Proteomes" id="UP000239477"/>
    </source>
</evidence>
<dbReference type="RefSeq" id="WP_105239195.1">
    <property type="nucleotide sequence ID" value="NZ_CP023270.1"/>
</dbReference>
<keyword evidence="4" id="KW-1185">Reference proteome</keyword>
<reference evidence="3 4" key="1">
    <citation type="submission" date="2017-09" db="EMBL/GenBank/DDBJ databases">
        <title>Genomic, metabolic, and phenotypic characteristics of bacterial isolates from the natural microbiome of the model nematode Caenorhabditis elegans.</title>
        <authorList>
            <person name="Zimmermann J."/>
            <person name="Obeng N."/>
            <person name="Yang W."/>
            <person name="Obeng O."/>
            <person name="Kissoyan K."/>
            <person name="Pees B."/>
            <person name="Dirksen P."/>
            <person name="Hoppner M."/>
            <person name="Franke A."/>
            <person name="Rosenstiel P."/>
            <person name="Leippe M."/>
            <person name="Dierking K."/>
            <person name="Kaleta C."/>
            <person name="Schulenburg H."/>
        </authorList>
    </citation>
    <scope>NUCLEOTIDE SEQUENCE [LARGE SCALE GENOMIC DNA]</scope>
    <source>
        <strain evidence="3 4">MYb73</strain>
    </source>
</reference>
<comment type="similarity">
    <text evidence="1">Belongs to the UPF0065 (bug) family.</text>
</comment>
<feature type="signal peptide" evidence="2">
    <location>
        <begin position="1"/>
        <end position="25"/>
    </location>
</feature>
<keyword evidence="2" id="KW-0732">Signal</keyword>
<dbReference type="AlphaFoldDB" id="A0A2S0I8Q6"/>
<sequence length="326" mass="33641">MTARFRTALLAFTLAATVHAGAAHAAYPDQAIKIVVPFTPGGATDAVARLLATQLSNKFGQPVIVENRPGASTVIGADAVARAKPDGYTLMLSGSTTYTVLPALKPSLSYDPTRSFEHIGIVAMAPVVLLAQNGLAATTPQEAAAAARQQSAKGGLMYGTFGPGSAPHLTGEMFAQAAGAKMMPVPYKGSAQLITALIGGEIALGVDTVSASAAQVRAGKVRALAVTGEQRMPQLPDVPTFAEAGMPDVSFVGWYGLVAPAQTPGPVVDALNRAVSEIMQDEQVRKTVSDLSLVPVFMPGQPFRDQIAKEVTTFSGIATRAGITLD</sequence>
<dbReference type="Pfam" id="PF03401">
    <property type="entry name" value="TctC"/>
    <property type="match status" value="1"/>
</dbReference>
<accession>A0A2S0I8Q6</accession>
<dbReference type="Gene3D" id="3.40.190.10">
    <property type="entry name" value="Periplasmic binding protein-like II"/>
    <property type="match status" value="1"/>
</dbReference>
<dbReference type="EMBL" id="CP023270">
    <property type="protein sequence ID" value="AVJ28402.1"/>
    <property type="molecule type" value="Genomic_DNA"/>
</dbReference>